<proteinExistence type="predicted"/>
<dbReference type="RefSeq" id="WP_093426936.1">
    <property type="nucleotide sequence ID" value="NZ_FOMJ01000001.1"/>
</dbReference>
<name>A0A1I1NR80_9GAMM</name>
<organism evidence="1 2">
    <name type="scientific">Thiohalospira halophila DSM 15071</name>
    <dbReference type="NCBI Taxonomy" id="1123397"/>
    <lineage>
        <taxon>Bacteria</taxon>
        <taxon>Pseudomonadati</taxon>
        <taxon>Pseudomonadota</taxon>
        <taxon>Gammaproteobacteria</taxon>
        <taxon>Thiohalospirales</taxon>
        <taxon>Thiohalospiraceae</taxon>
        <taxon>Thiohalospira</taxon>
    </lineage>
</organism>
<dbReference type="Gene3D" id="3.40.50.10320">
    <property type="entry name" value="LmbE-like"/>
    <property type="match status" value="1"/>
</dbReference>
<keyword evidence="2" id="KW-1185">Reference proteome</keyword>
<dbReference type="GO" id="GO:0016811">
    <property type="term" value="F:hydrolase activity, acting on carbon-nitrogen (but not peptide) bonds, in linear amides"/>
    <property type="evidence" value="ECO:0007669"/>
    <property type="project" value="TreeGrafter"/>
</dbReference>
<dbReference type="Pfam" id="PF02585">
    <property type="entry name" value="PIG-L"/>
    <property type="match status" value="1"/>
</dbReference>
<dbReference type="EMBL" id="FOMJ01000001">
    <property type="protein sequence ID" value="SFC96230.1"/>
    <property type="molecule type" value="Genomic_DNA"/>
</dbReference>
<gene>
    <name evidence="1" type="ORF">SAMN05660831_00251</name>
</gene>
<evidence type="ECO:0000313" key="2">
    <source>
        <dbReference type="Proteomes" id="UP000198611"/>
    </source>
</evidence>
<dbReference type="PANTHER" id="PTHR12993">
    <property type="entry name" value="N-ACETYLGLUCOSAMINYL-PHOSPHATIDYLINOSITOL DE-N-ACETYLASE-RELATED"/>
    <property type="match status" value="1"/>
</dbReference>
<dbReference type="InterPro" id="IPR003737">
    <property type="entry name" value="GlcNAc_PI_deacetylase-related"/>
</dbReference>
<reference evidence="1 2" key="1">
    <citation type="submission" date="2016-10" db="EMBL/GenBank/DDBJ databases">
        <authorList>
            <person name="de Groot N.N."/>
        </authorList>
    </citation>
    <scope>NUCLEOTIDE SEQUENCE [LARGE SCALE GENOMIC DNA]</scope>
    <source>
        <strain evidence="1 2">HL3</strain>
    </source>
</reference>
<dbReference type="STRING" id="1123397.SAMN05660831_00251"/>
<dbReference type="InterPro" id="IPR024078">
    <property type="entry name" value="LmbE-like_dom_sf"/>
</dbReference>
<dbReference type="SUPFAM" id="SSF102588">
    <property type="entry name" value="LmbE-like"/>
    <property type="match status" value="1"/>
</dbReference>
<dbReference type="OrthoDB" id="9790023at2"/>
<dbReference type="PANTHER" id="PTHR12993:SF11">
    <property type="entry name" value="N-ACETYLGLUCOSAMINYL-PHOSPHATIDYLINOSITOL DE-N-ACETYLASE"/>
    <property type="match status" value="1"/>
</dbReference>
<dbReference type="AlphaFoldDB" id="A0A1I1NR80"/>
<accession>A0A1I1NR80</accession>
<dbReference type="Proteomes" id="UP000198611">
    <property type="component" value="Unassembled WGS sequence"/>
</dbReference>
<protein>
    <submittedName>
        <fullName evidence="1">N-acetylglucosaminyl deacetylase, LmbE family</fullName>
    </submittedName>
</protein>
<sequence length="226" mass="24540">MKRVLVFSAHPDDEALGCGGSIARWAEEGVAIHLAFIADGIGARNEHSAAEKTALQNRRAAAESAAGILGATSVHFDDLPDNQLDSVPLLEITQRVEALIVAHQPDTVVTHHAGDLNIDHRRVHQAVMTACRPQRGHPVRTILCFEVASSTEWQPPGSGAAFEPDWFVDISATLPRKLAALDAYAAEMRDWPHPRSREGVEHLARWRGATVGCDAAEAFMLARALR</sequence>
<evidence type="ECO:0000313" key="1">
    <source>
        <dbReference type="EMBL" id="SFC96230.1"/>
    </source>
</evidence>